<name>A0A0K9PZ07_ZOSMR</name>
<keyword evidence="3" id="KW-1185">Reference proteome</keyword>
<reference evidence="3" key="1">
    <citation type="journal article" date="2016" name="Nature">
        <title>The genome of the seagrass Zostera marina reveals angiosperm adaptation to the sea.</title>
        <authorList>
            <person name="Olsen J.L."/>
            <person name="Rouze P."/>
            <person name="Verhelst B."/>
            <person name="Lin Y.-C."/>
            <person name="Bayer T."/>
            <person name="Collen J."/>
            <person name="Dattolo E."/>
            <person name="De Paoli E."/>
            <person name="Dittami S."/>
            <person name="Maumus F."/>
            <person name="Michel G."/>
            <person name="Kersting A."/>
            <person name="Lauritano C."/>
            <person name="Lohaus R."/>
            <person name="Toepel M."/>
            <person name="Tonon T."/>
            <person name="Vanneste K."/>
            <person name="Amirebrahimi M."/>
            <person name="Brakel J."/>
            <person name="Bostroem C."/>
            <person name="Chovatia M."/>
            <person name="Grimwood J."/>
            <person name="Jenkins J.W."/>
            <person name="Jueterbock A."/>
            <person name="Mraz A."/>
            <person name="Stam W.T."/>
            <person name="Tice H."/>
            <person name="Bornberg-Bauer E."/>
            <person name="Green P.J."/>
            <person name="Pearson G.A."/>
            <person name="Procaccini G."/>
            <person name="Duarte C.M."/>
            <person name="Schmutz J."/>
            <person name="Reusch T.B.H."/>
            <person name="Van de Peer Y."/>
        </authorList>
    </citation>
    <scope>NUCLEOTIDE SEQUENCE [LARGE SCALE GENOMIC DNA]</scope>
    <source>
        <strain evidence="3">cv. Finnish</strain>
    </source>
</reference>
<dbReference type="Proteomes" id="UP000036987">
    <property type="component" value="Unassembled WGS sequence"/>
</dbReference>
<evidence type="ECO:0000313" key="3">
    <source>
        <dbReference type="Proteomes" id="UP000036987"/>
    </source>
</evidence>
<dbReference type="OrthoDB" id="421474at2759"/>
<accession>A0A0K9PZ07</accession>
<feature type="region of interest" description="Disordered" evidence="1">
    <location>
        <begin position="24"/>
        <end position="60"/>
    </location>
</feature>
<sequence>MATATAVVHPIHFQIHNRPRFQTHHISLPKSPLRGSTLLRRASPPAEGTTTPPSDASQLSGCTTCGKQDLEKGCSGEGRIQGGIATIPGFGWWPIKAYRPCPGLVELGGRYKRYGQSLDEIVGRSDRSK</sequence>
<dbReference type="EMBL" id="LFYR01000580">
    <property type="protein sequence ID" value="KMZ73472.1"/>
    <property type="molecule type" value="Genomic_DNA"/>
</dbReference>
<comment type="caution">
    <text evidence="2">The sequence shown here is derived from an EMBL/GenBank/DDBJ whole genome shotgun (WGS) entry which is preliminary data.</text>
</comment>
<dbReference type="PANTHER" id="PTHR47721">
    <property type="entry name" value="OS01G0235100 PROTEIN"/>
    <property type="match status" value="1"/>
</dbReference>
<feature type="compositionally biased region" description="Polar residues" evidence="1">
    <location>
        <begin position="48"/>
        <end position="60"/>
    </location>
</feature>
<dbReference type="AlphaFoldDB" id="A0A0K9PZ07"/>
<proteinExistence type="predicted"/>
<dbReference type="PANTHER" id="PTHR47721:SF2">
    <property type="entry name" value="OS01G0235100 PROTEIN"/>
    <property type="match status" value="1"/>
</dbReference>
<evidence type="ECO:0000256" key="1">
    <source>
        <dbReference type="SAM" id="MobiDB-lite"/>
    </source>
</evidence>
<evidence type="ECO:0000313" key="2">
    <source>
        <dbReference type="EMBL" id="KMZ73472.1"/>
    </source>
</evidence>
<organism evidence="2 3">
    <name type="scientific">Zostera marina</name>
    <name type="common">Eelgrass</name>
    <dbReference type="NCBI Taxonomy" id="29655"/>
    <lineage>
        <taxon>Eukaryota</taxon>
        <taxon>Viridiplantae</taxon>
        <taxon>Streptophyta</taxon>
        <taxon>Embryophyta</taxon>
        <taxon>Tracheophyta</taxon>
        <taxon>Spermatophyta</taxon>
        <taxon>Magnoliopsida</taxon>
        <taxon>Liliopsida</taxon>
        <taxon>Zosteraceae</taxon>
        <taxon>Zostera</taxon>
    </lineage>
</organism>
<gene>
    <name evidence="2" type="ORF">ZOSMA_148G00200</name>
</gene>
<protein>
    <submittedName>
        <fullName evidence="2">Uncharacterized protein</fullName>
    </submittedName>
</protein>